<dbReference type="Proteomes" id="UP000094487">
    <property type="component" value="Unassembled WGS sequence"/>
</dbReference>
<evidence type="ECO:0000313" key="2">
    <source>
        <dbReference type="EMBL" id="ODP36327.1"/>
    </source>
</evidence>
<feature type="signal peptide" evidence="1">
    <location>
        <begin position="1"/>
        <end position="21"/>
    </location>
</feature>
<dbReference type="SUPFAM" id="SSF50494">
    <property type="entry name" value="Trypsin-like serine proteases"/>
    <property type="match status" value="1"/>
</dbReference>
<accession>A0A1E3LRG6</accession>
<reference evidence="2 3" key="1">
    <citation type="submission" date="2016-08" db="EMBL/GenBank/DDBJ databases">
        <title>Draft genome of the agarase producing Sphingomonas sp. MCT13.</title>
        <authorList>
            <person name="D'Andrea M.M."/>
            <person name="Rossolini G.M."/>
            <person name="Thaller M.C."/>
        </authorList>
    </citation>
    <scope>NUCLEOTIDE SEQUENCE [LARGE SCALE GENOMIC DNA]</scope>
    <source>
        <strain evidence="2 3">MCT13</strain>
    </source>
</reference>
<protein>
    <recommendedName>
        <fullName evidence="4">Peptidase S1 domain-containing protein</fullName>
    </recommendedName>
</protein>
<evidence type="ECO:0000313" key="3">
    <source>
        <dbReference type="Proteomes" id="UP000094487"/>
    </source>
</evidence>
<organism evidence="2 3">
    <name type="scientific">Sphingomonas turrisvirgatae</name>
    <dbReference type="NCBI Taxonomy" id="1888892"/>
    <lineage>
        <taxon>Bacteria</taxon>
        <taxon>Pseudomonadati</taxon>
        <taxon>Pseudomonadota</taxon>
        <taxon>Alphaproteobacteria</taxon>
        <taxon>Sphingomonadales</taxon>
        <taxon>Sphingomonadaceae</taxon>
        <taxon>Sphingomonas</taxon>
    </lineage>
</organism>
<dbReference type="InterPro" id="IPR009003">
    <property type="entry name" value="Peptidase_S1_PA"/>
</dbReference>
<feature type="chain" id="PRO_5009131902" description="Peptidase S1 domain-containing protein" evidence="1">
    <location>
        <begin position="22"/>
        <end position="421"/>
    </location>
</feature>
<name>A0A1E3LRG6_9SPHN</name>
<sequence>MLRWMLSVLIGLLLSAPAAFARDEPGIQTREAALLQDAGEYARSYDVPLAEAVRRLAAQGDSVPAIDALAARYRARLAGIFVQHRPDYRFVIVLTGTTTPAPTLIRAGASLVPVTFRSGATATRERVLWALTNHQAAIREASGIEPSLGIDPRTGELVVVVGNAAARAAGGADTLDARIEALTGVPVQIRVFDRVDRNLSVPGGGRLDGVDPESRKRYRCTGGFAVTDGVRHGIATAAHCLDQLSDIGPDRQATPLAFVGQWGWGYHDVQIHTGPTPDRALFYADKDRSRLRPVQAQRTKASTRAGDFVCHRGESTGYSCAEVELLDFAPAGQLCGGYCLPTWIAVAGPTCKGGDSGGPVFSGTTAFGIVKGATFRRDGSCAFYFYMSLDYLPAPWSLAIDPGTPLPPPPPVAPMGTRGIG</sequence>
<evidence type="ECO:0008006" key="4">
    <source>
        <dbReference type="Google" id="ProtNLM"/>
    </source>
</evidence>
<dbReference type="RefSeq" id="WP_069321896.1">
    <property type="nucleotide sequence ID" value="NZ_MDDS01000075.1"/>
</dbReference>
<dbReference type="EMBL" id="MDDS01000075">
    <property type="protein sequence ID" value="ODP36327.1"/>
    <property type="molecule type" value="Genomic_DNA"/>
</dbReference>
<keyword evidence="1" id="KW-0732">Signal</keyword>
<dbReference type="AlphaFoldDB" id="A0A1E3LRG6"/>
<comment type="caution">
    <text evidence="2">The sequence shown here is derived from an EMBL/GenBank/DDBJ whole genome shotgun (WGS) entry which is preliminary data.</text>
</comment>
<keyword evidence="3" id="KW-1185">Reference proteome</keyword>
<evidence type="ECO:0000256" key="1">
    <source>
        <dbReference type="SAM" id="SignalP"/>
    </source>
</evidence>
<dbReference type="InterPro" id="IPR043504">
    <property type="entry name" value="Peptidase_S1_PA_chymotrypsin"/>
</dbReference>
<dbReference type="Gene3D" id="2.40.10.10">
    <property type="entry name" value="Trypsin-like serine proteases"/>
    <property type="match status" value="2"/>
</dbReference>
<dbReference type="STRING" id="1888892.BFL28_06435"/>
<proteinExistence type="predicted"/>
<gene>
    <name evidence="2" type="ORF">BFL28_06435</name>
</gene>